<reference evidence="2" key="2">
    <citation type="journal article" date="2020" name="Microorganisms">
        <title>Osmotic Adaptation and Compatible Solute Biosynthesis of Phototrophic Bacteria as Revealed from Genome Analyses.</title>
        <authorList>
            <person name="Imhoff J.F."/>
            <person name="Rahn T."/>
            <person name="Kunzel S."/>
            <person name="Keller A."/>
            <person name="Neulinger S.C."/>
        </authorList>
    </citation>
    <scope>NUCLEOTIDE SEQUENCE</scope>
    <source>
        <strain evidence="2">DSM 4395</strain>
    </source>
</reference>
<accession>A0AAJ0XGG9</accession>
<gene>
    <name evidence="2" type="ORF">CCR82_09590</name>
</gene>
<feature type="compositionally biased region" description="Polar residues" evidence="1">
    <location>
        <begin position="157"/>
        <end position="169"/>
    </location>
</feature>
<reference evidence="2" key="1">
    <citation type="submission" date="2017-05" db="EMBL/GenBank/DDBJ databases">
        <authorList>
            <person name="Imhoff J.F."/>
            <person name="Rahn T."/>
            <person name="Kuenzel S."/>
            <person name="Neulinger S.C."/>
        </authorList>
    </citation>
    <scope>NUCLEOTIDE SEQUENCE</scope>
    <source>
        <strain evidence="2">DSM 4395</strain>
    </source>
</reference>
<organism evidence="2 3">
    <name type="scientific">Halochromatium salexigens</name>
    <name type="common">Chromatium salexigens</name>
    <dbReference type="NCBI Taxonomy" id="49447"/>
    <lineage>
        <taxon>Bacteria</taxon>
        <taxon>Pseudomonadati</taxon>
        <taxon>Pseudomonadota</taxon>
        <taxon>Gammaproteobacteria</taxon>
        <taxon>Chromatiales</taxon>
        <taxon>Chromatiaceae</taxon>
        <taxon>Halochromatium</taxon>
    </lineage>
</organism>
<feature type="region of interest" description="Disordered" evidence="1">
    <location>
        <begin position="116"/>
        <end position="191"/>
    </location>
</feature>
<feature type="compositionally biased region" description="Low complexity" evidence="1">
    <location>
        <begin position="116"/>
        <end position="137"/>
    </location>
</feature>
<keyword evidence="3" id="KW-1185">Reference proteome</keyword>
<comment type="caution">
    <text evidence="2">The sequence shown here is derived from an EMBL/GenBank/DDBJ whole genome shotgun (WGS) entry which is preliminary data.</text>
</comment>
<evidence type="ECO:0000313" key="2">
    <source>
        <dbReference type="EMBL" id="MBK5930765.1"/>
    </source>
</evidence>
<dbReference type="Proteomes" id="UP001296967">
    <property type="component" value="Unassembled WGS sequence"/>
</dbReference>
<feature type="compositionally biased region" description="Basic and acidic residues" evidence="1">
    <location>
        <begin position="138"/>
        <end position="156"/>
    </location>
</feature>
<name>A0AAJ0XGG9_HALSE</name>
<dbReference type="EMBL" id="NHSF01000056">
    <property type="protein sequence ID" value="MBK5930765.1"/>
    <property type="molecule type" value="Genomic_DNA"/>
</dbReference>
<dbReference type="AlphaFoldDB" id="A0AAJ0XGG9"/>
<proteinExistence type="predicted"/>
<protein>
    <submittedName>
        <fullName evidence="2">Uncharacterized protein</fullName>
    </submittedName>
</protein>
<evidence type="ECO:0000256" key="1">
    <source>
        <dbReference type="SAM" id="MobiDB-lite"/>
    </source>
</evidence>
<sequence>MEDPALSIVPHPVRKSLVLTAILVIAAPAAQTAGFSDMFNPGRWFGGNDNDYYYDDGPWGPYGDGPYGAPGYGPYGGHGYGPYGAPGYGGPGYGAPGYGAQAPTYGAPAYGAPSAQIAPAQPAQGSGSGSRSGSRAGENAKDQEIEALKRRIEQLESRNTATSRQQPPQDRSDGDHEGWPSAPAFRPMEQY</sequence>
<evidence type="ECO:0000313" key="3">
    <source>
        <dbReference type="Proteomes" id="UP001296967"/>
    </source>
</evidence>